<protein>
    <submittedName>
        <fullName evidence="5">Amino acid adenylation domain-containing protein</fullName>
    </submittedName>
</protein>
<dbReference type="InterPro" id="IPR006162">
    <property type="entry name" value="Ppantetheine_attach_site"/>
</dbReference>
<dbReference type="InterPro" id="IPR000873">
    <property type="entry name" value="AMP-dep_synth/lig_dom"/>
</dbReference>
<keyword evidence="3" id="KW-0597">Phosphoprotein</keyword>
<dbReference type="SUPFAM" id="SSF47336">
    <property type="entry name" value="ACP-like"/>
    <property type="match status" value="2"/>
</dbReference>
<dbReference type="Gene3D" id="1.10.1200.10">
    <property type="entry name" value="ACP-like"/>
    <property type="match status" value="2"/>
</dbReference>
<evidence type="ECO:0000313" key="5">
    <source>
        <dbReference type="EMBL" id="MEM5550385.1"/>
    </source>
</evidence>
<dbReference type="Pfam" id="PF00668">
    <property type="entry name" value="Condensation"/>
    <property type="match status" value="2"/>
</dbReference>
<organism evidence="5 6">
    <name type="scientific">Pseudoalteromonas neustonica</name>
    <dbReference type="NCBI Taxonomy" id="1840331"/>
    <lineage>
        <taxon>Bacteria</taxon>
        <taxon>Pseudomonadati</taxon>
        <taxon>Pseudomonadota</taxon>
        <taxon>Gammaproteobacteria</taxon>
        <taxon>Alteromonadales</taxon>
        <taxon>Pseudoalteromonadaceae</taxon>
        <taxon>Pseudoalteromonas</taxon>
    </lineage>
</organism>
<dbReference type="Pfam" id="PF00501">
    <property type="entry name" value="AMP-binding"/>
    <property type="match status" value="2"/>
</dbReference>
<sequence>MINDDLLDDLTADIDLDLLTELLSAEPEDISSQSIERQEGSTGPLSFQQHRLWLHQQLDSQSNAYNVPRAYHLQGHVEVAKLTEALQRVIDKHEILRTQYQGYPTPTQTIVEYKVQLECIDIVAFKNQDIDAQAVLTHPDIARWVAQPFDLACKPSIRVAWVAQDIGGILLLCNHHIASDAWSKPIFLKDLVGAYLGQTIAELPLRYLDYAHWQQAFLEGKQGEGALTYWREYIDKQPETLCCNMFKQAKAMPLKSQAIKQKLDIDVQQRAQIIQYCQHHALTLSSFFITVLQATLSSLSSTQNFFVGVPTAGRNHPQVGEIMGCFVNTQVYKNAINPERSLLDAAKANQRHTLSILEHDLIPYEWLAEQLNWSKEENRHDYFQVMFNYVEENKSLELASSLNISPLGLAQLQAKFELAVDVMVSEFHLTCWIEADSRYYELDFVNQLTQLFSDNVSVLMHCHGEQPFGAMSICRPDVEQSLLALGKGQGSDESAMSLLDSIAYQSRQNEGAKIALSAADASLTYAQLWQQVELGAQALLYAGLRTGDVVAIDLSSKLQQAITALAVLRACGTWVMLAADLPATRLQSIQVQTRCQLIISDDRTQIDTCLPSSVQYLSFKQLNDKVTACVLPKPDPRQVAYIIFTSGSTGEPKGVAVSHQALSAHLSSIAECFAYQDQDTGLCFASLGFDAGLEQLFVPLTQGADVVLVEGKDCTPEQLNKLINVYEISVVDLPPSYLHHCEDLGSVRVCIVGGEGWHQAHFAQAKLRFPKVQFFNAYGPTEAVISPALWQVPIAQQQIESTYAPIGQAVGLRQLYVLDTSLRLVPEGVIGELFIAGHLAQGYIGKPALTAERFIANPFTNTGTRLYRTGDIVRWQNNGQLEYLNRADSQVKVRGFRVELGEIETQLNALPGVSSSVVVAQENAGITRLVAYVVSDIGDSELLKAALAEHVVDYMVPSYIVHLEQLPLNNNGKVDRKSLPAINIESTQVYEAPINELEQTLANIWQTLLGVEQVGRADNFFALGGHSLILIQLHALIKEAGYEASVEKILKAKSLAHMAKGLQRADELNGFTPVKSQIVPGLTKLTPAHLDLVNLSQTDIDQIVARIPGGLENIQDIYPLAALQQSVLFIHQLTESQQNDPYLAPMLFTVKNKTSLDNFIAGLEFLAARHDALRTAVIWRNLAQPVQVLMCDVALQVNTLTLSKAQPILAQMQALIYHGAHWCDIEQAPMISIDIAQNEHAQYHVLLKMHHLICDHVTLDIISKELQHFVAGTTAQLPSIPKYRDFIAYQQFVNAKREPADFFGSLVKDIESPCLPFNLTDTFGLDNDIRKLRFELTKAQSVQIRTLAKQLQISAAAIFHAMWALVVKAGAQQEKAVFGTVMSGRLQGVDNVDLMLGMFINTLPFVIDVNGPSTRQFVETINTRLLSFVSYEQVALTDIQKLSGLQSNQPLFSSILNYRHTHRPNAAVGQDEQNITLVESNEYTNFPLGLCVDDYGVEFPFAMTLQLDSQMGIERMATYTQTALDNLLLGLDEEADGLQVAPSLISVLPQTEITWQTDVLGLHNQTVLNSNPVHELVQQQTLRTPHEIAAVCQGVSISYAQLDSRSTALAHHLLSDLNLENDAKIGITCVANVDYLVTILAVLKVGAAYVPIDANLPQARVAFICEDASLSALLSVDMSHNMLFDLPCPQLSVADLLGQTTNKAATSLPKANPQALMYIIYTSGTSGEPKGVSITHSAFVHFAQANNQAFAYTEHSNIFNTMALSFDAGNGYLLCGLLTGACVHFGHQPYVSCSVLFDYIERHQISHAHFTAAMLEPSQIRQVKSLCKVGTGGGVFNPEVLNKLSGAQLINCYGPTETTVASHFNPVTQPNGAVIGKNHDYAKSLVLSATGQLVPQGVIGELYISGPILAQGYHGKTYANDAFKVLEHTQLNLISNDNRWYKTGDLVRLLENGELEFVCRVDEQVKVRGYRIELQEIENQLLAIDGVESASVITNEQTSQLLGFVVLRKESALSSSSIKAKLSKHLPEYMLPNHLTILDEITLTTRGKVDKQALKKVKLCAQKLYQPPQTVTELQVAKIWQSFLPVEQISREDNFFDIGGESMMAMNILHRIQEQLPHIENMQVKQLWDTPVLAQFCQVIDGN</sequence>
<dbReference type="PANTHER" id="PTHR45527:SF1">
    <property type="entry name" value="FATTY ACID SYNTHASE"/>
    <property type="match status" value="1"/>
</dbReference>
<dbReference type="InterPro" id="IPR009081">
    <property type="entry name" value="PP-bd_ACP"/>
</dbReference>
<dbReference type="InterPro" id="IPR042099">
    <property type="entry name" value="ANL_N_sf"/>
</dbReference>
<dbReference type="CDD" id="cd05930">
    <property type="entry name" value="A_NRPS"/>
    <property type="match status" value="2"/>
</dbReference>
<evidence type="ECO:0000259" key="4">
    <source>
        <dbReference type="PROSITE" id="PS50075"/>
    </source>
</evidence>
<reference evidence="5 6" key="1">
    <citation type="submission" date="2024-03" db="EMBL/GenBank/DDBJ databases">
        <title>Community enrichment and isolation of bacterial strains for fucoidan degradation.</title>
        <authorList>
            <person name="Sichert A."/>
        </authorList>
    </citation>
    <scope>NUCLEOTIDE SEQUENCE [LARGE SCALE GENOMIC DNA]</scope>
    <source>
        <strain evidence="5 6">AS81</strain>
    </source>
</reference>
<dbReference type="Pfam" id="PF00550">
    <property type="entry name" value="PP-binding"/>
    <property type="match status" value="2"/>
</dbReference>
<comment type="caution">
    <text evidence="5">The sequence shown here is derived from an EMBL/GenBank/DDBJ whole genome shotgun (WGS) entry which is preliminary data.</text>
</comment>
<evidence type="ECO:0000313" key="6">
    <source>
        <dbReference type="Proteomes" id="UP001388366"/>
    </source>
</evidence>
<dbReference type="Gene3D" id="3.30.559.10">
    <property type="entry name" value="Chloramphenicol acetyltransferase-like domain"/>
    <property type="match status" value="2"/>
</dbReference>
<evidence type="ECO:0000256" key="2">
    <source>
        <dbReference type="ARBA" id="ARBA00022450"/>
    </source>
</evidence>
<dbReference type="InterPro" id="IPR010071">
    <property type="entry name" value="AA_adenyl_dom"/>
</dbReference>
<dbReference type="SUPFAM" id="SSF56801">
    <property type="entry name" value="Acetyl-CoA synthetase-like"/>
    <property type="match status" value="2"/>
</dbReference>
<dbReference type="Gene3D" id="3.30.300.30">
    <property type="match status" value="2"/>
</dbReference>
<dbReference type="PROSITE" id="PS00455">
    <property type="entry name" value="AMP_BINDING"/>
    <property type="match status" value="2"/>
</dbReference>
<gene>
    <name evidence="5" type="ORF">WNY63_06550</name>
</gene>
<dbReference type="SUPFAM" id="SSF52777">
    <property type="entry name" value="CoA-dependent acyltransferases"/>
    <property type="match status" value="4"/>
</dbReference>
<keyword evidence="2" id="KW-0596">Phosphopantetheine</keyword>
<keyword evidence="6" id="KW-1185">Reference proteome</keyword>
<evidence type="ECO:0000256" key="3">
    <source>
        <dbReference type="ARBA" id="ARBA00022553"/>
    </source>
</evidence>
<dbReference type="Proteomes" id="UP001388366">
    <property type="component" value="Unassembled WGS sequence"/>
</dbReference>
<name>A0ABU9U018_9GAMM</name>
<accession>A0ABU9U018</accession>
<dbReference type="RefSeq" id="WP_342883576.1">
    <property type="nucleotide sequence ID" value="NZ_JBBMQU010000008.1"/>
</dbReference>
<dbReference type="InterPro" id="IPR020845">
    <property type="entry name" value="AMP-binding_CS"/>
</dbReference>
<feature type="domain" description="Carrier" evidence="4">
    <location>
        <begin position="2067"/>
        <end position="2143"/>
    </location>
</feature>
<dbReference type="PANTHER" id="PTHR45527">
    <property type="entry name" value="NONRIBOSOMAL PEPTIDE SYNTHETASE"/>
    <property type="match status" value="1"/>
</dbReference>
<comment type="cofactor">
    <cofactor evidence="1">
        <name>pantetheine 4'-phosphate</name>
        <dbReference type="ChEBI" id="CHEBI:47942"/>
    </cofactor>
</comment>
<dbReference type="Pfam" id="PF13193">
    <property type="entry name" value="AMP-binding_C"/>
    <property type="match status" value="2"/>
</dbReference>
<dbReference type="Gene3D" id="3.30.559.30">
    <property type="entry name" value="Nonribosomal peptide synthetase, condensation domain"/>
    <property type="match status" value="2"/>
</dbReference>
<proteinExistence type="predicted"/>
<dbReference type="InterPro" id="IPR036736">
    <property type="entry name" value="ACP-like_sf"/>
</dbReference>
<dbReference type="InterPro" id="IPR025110">
    <property type="entry name" value="AMP-bd_C"/>
</dbReference>
<dbReference type="PROSITE" id="PS50075">
    <property type="entry name" value="CARRIER"/>
    <property type="match status" value="2"/>
</dbReference>
<dbReference type="EMBL" id="JBBMQU010000008">
    <property type="protein sequence ID" value="MEM5550385.1"/>
    <property type="molecule type" value="Genomic_DNA"/>
</dbReference>
<dbReference type="InterPro" id="IPR023213">
    <property type="entry name" value="CAT-like_dom_sf"/>
</dbReference>
<dbReference type="PROSITE" id="PS00012">
    <property type="entry name" value="PHOSPHOPANTETHEINE"/>
    <property type="match status" value="1"/>
</dbReference>
<dbReference type="InterPro" id="IPR045851">
    <property type="entry name" value="AMP-bd_C_sf"/>
</dbReference>
<evidence type="ECO:0000256" key="1">
    <source>
        <dbReference type="ARBA" id="ARBA00001957"/>
    </source>
</evidence>
<feature type="domain" description="Carrier" evidence="4">
    <location>
        <begin position="992"/>
        <end position="1066"/>
    </location>
</feature>
<dbReference type="InterPro" id="IPR001242">
    <property type="entry name" value="Condensation_dom"/>
</dbReference>
<dbReference type="NCBIfam" id="TIGR01733">
    <property type="entry name" value="AA-adenyl-dom"/>
    <property type="match status" value="1"/>
</dbReference>
<dbReference type="Gene3D" id="3.40.50.12780">
    <property type="entry name" value="N-terminal domain of ligase-like"/>
    <property type="match status" value="2"/>
</dbReference>